<dbReference type="AlphaFoldDB" id="A0A250XF95"/>
<dbReference type="InterPro" id="IPR006941">
    <property type="entry name" value="RNase_CAF1"/>
</dbReference>
<proteinExistence type="inferred from homology"/>
<keyword evidence="4" id="KW-1185">Reference proteome</keyword>
<dbReference type="GO" id="GO:0003723">
    <property type="term" value="F:RNA binding"/>
    <property type="evidence" value="ECO:0007669"/>
    <property type="project" value="TreeGrafter"/>
</dbReference>
<feature type="compositionally biased region" description="Polar residues" evidence="2">
    <location>
        <begin position="817"/>
        <end position="830"/>
    </location>
</feature>
<dbReference type="SUPFAM" id="SSF53098">
    <property type="entry name" value="Ribonuclease H-like"/>
    <property type="match status" value="1"/>
</dbReference>
<evidence type="ECO:0000256" key="1">
    <source>
        <dbReference type="ARBA" id="ARBA00008372"/>
    </source>
</evidence>
<feature type="compositionally biased region" description="Basic and acidic residues" evidence="2">
    <location>
        <begin position="842"/>
        <end position="864"/>
    </location>
</feature>
<feature type="compositionally biased region" description="Basic and acidic residues" evidence="2">
    <location>
        <begin position="805"/>
        <end position="814"/>
    </location>
</feature>
<dbReference type="InterPro" id="IPR012337">
    <property type="entry name" value="RNaseH-like_sf"/>
</dbReference>
<feature type="compositionally biased region" description="Polar residues" evidence="2">
    <location>
        <begin position="896"/>
        <end position="907"/>
    </location>
</feature>
<comment type="similarity">
    <text evidence="1">Belongs to the CAF1 family.</text>
</comment>
<name>A0A250XF95_9CHLO</name>
<dbReference type="EMBL" id="BEGY01000070">
    <property type="protein sequence ID" value="GAX81754.1"/>
    <property type="molecule type" value="Genomic_DNA"/>
</dbReference>
<dbReference type="PANTHER" id="PTHR15092:SF47">
    <property type="entry name" value="POLY(A)-SPECIFIC EXORIBONUCLEASE PARN"/>
    <property type="match status" value="1"/>
</dbReference>
<feature type="region of interest" description="Disordered" evidence="2">
    <location>
        <begin position="742"/>
        <end position="917"/>
    </location>
</feature>
<evidence type="ECO:0000313" key="4">
    <source>
        <dbReference type="Proteomes" id="UP000232323"/>
    </source>
</evidence>
<evidence type="ECO:0000256" key="2">
    <source>
        <dbReference type="SAM" id="MobiDB-lite"/>
    </source>
</evidence>
<accession>A0A250XF95</accession>
<evidence type="ECO:0000313" key="3">
    <source>
        <dbReference type="EMBL" id="GAX81754.1"/>
    </source>
</evidence>
<dbReference type="GO" id="GO:0000175">
    <property type="term" value="F:3'-5'-RNA exonuclease activity"/>
    <property type="evidence" value="ECO:0007669"/>
    <property type="project" value="TreeGrafter"/>
</dbReference>
<dbReference type="OrthoDB" id="1432093at2759"/>
<gene>
    <name evidence="3" type="ORF">CEUSTIGMA_g9182.t1</name>
</gene>
<feature type="compositionally biased region" description="Low complexity" evidence="2">
    <location>
        <begin position="533"/>
        <end position="552"/>
    </location>
</feature>
<protein>
    <submittedName>
        <fullName evidence="3">Uncharacterized protein</fullName>
    </submittedName>
</protein>
<feature type="compositionally biased region" description="Low complexity" evidence="2">
    <location>
        <begin position="479"/>
        <end position="490"/>
    </location>
</feature>
<feature type="region of interest" description="Disordered" evidence="2">
    <location>
        <begin position="533"/>
        <end position="589"/>
    </location>
</feature>
<dbReference type="InterPro" id="IPR051181">
    <property type="entry name" value="CAF1_poly(A)_ribonucleases"/>
</dbReference>
<feature type="compositionally biased region" description="Basic and acidic residues" evidence="2">
    <location>
        <begin position="779"/>
        <end position="796"/>
    </location>
</feature>
<dbReference type="InterPro" id="IPR036397">
    <property type="entry name" value="RNaseH_sf"/>
</dbReference>
<dbReference type="Gene3D" id="3.30.420.10">
    <property type="entry name" value="Ribonuclease H-like superfamily/Ribonuclease H"/>
    <property type="match status" value="1"/>
</dbReference>
<dbReference type="STRING" id="1157962.A0A250XF95"/>
<dbReference type="Pfam" id="PF04857">
    <property type="entry name" value="CAF1"/>
    <property type="match status" value="1"/>
</dbReference>
<dbReference type="Proteomes" id="UP000232323">
    <property type="component" value="Unassembled WGS sequence"/>
</dbReference>
<comment type="caution">
    <text evidence="3">The sequence shown here is derived from an EMBL/GenBank/DDBJ whole genome shotgun (WGS) entry which is preliminary data.</text>
</comment>
<feature type="region of interest" description="Disordered" evidence="2">
    <location>
        <begin position="448"/>
        <end position="494"/>
    </location>
</feature>
<sequence length="917" mass="100277">MRLSSHAGLRVIACARGYRLAIDQKDRHRYTHIRLSTSCTHSHRRSCKVFCSPQLVAVQIEETAKELWTRLGNSEPLQPESCTVTATHSAAPVIPQQITRHNFESALPYVREALMNCSFFAFDCEFSGIATEVLNPVLVQFDDPNSRYERILRNAKTYQIVQFGVSTFTWSAETGNYTCRTFNFNIFPAASLEVRFGCQASSMSFLASQGFDFNRWIYDGIPYRPLSLPGASVPKANYGLTPNQRHAPGAVQQLKKSIKEQSPPAAAAMSPATSNNTTITNIDNNVAEEALESDDEVVGADMAPILLNSEEMLDDRHVNVLSRHKPADCGMDGGFTQVLEMMRACGRPAVAHNALNDLVYMLQHFTTPALPPRWSDFKNVVSCWLPGGVYDTKAVAVHLSHEAHRTVGPQQGLFGGHTYLGQLHDSLLPGGTVERFLAPRLLVSPHSSPASSSGLMHSEQAGPGIMPEVTHAPGYNMYSSSNNSSSSSSSTDSNEMAHEAGYDAFMTGSAFCRLLRLAELIALPVGSSLPPLVTPSSSTQNLSTSSSSSLPPMITVQRPNPIPGQELTKSTSELNPRDGASVQTSLETTTSKTGYLPPLRWVEPLLGRINPLGLDVPYLDLRGPEPDPVRPTVFHISSVYVQTRIGDIFFKLGQAGMGKSKVAWIPHHMGSAYKSGFLQVSSEEAAKKLPSVMAATWPTWRVVPYAEYLAEKKRRAEKEYGAGVWSRSVNAEFLSEKNLKTAEQAQPLNRRVSDGQKLQAPVALPDPSRNSTEAGEEQGVEHRSRKDGHTGSDRPRLYRGQRASRGSEVERAEPFMESSNGSTLGRTNASGKKWKNNNPAERISDAKDYDSGLKSKGSRQDVEPSKAAAPVLPPPPPPPSEEEIRALAQKLRQLPILNNSSLTNSVSPPELKRPESL</sequence>
<reference evidence="3 4" key="1">
    <citation type="submission" date="2017-08" db="EMBL/GenBank/DDBJ databases">
        <title>Acidophilic green algal genome provides insights into adaptation to an acidic environment.</title>
        <authorList>
            <person name="Hirooka S."/>
            <person name="Hirose Y."/>
            <person name="Kanesaki Y."/>
            <person name="Higuchi S."/>
            <person name="Fujiwara T."/>
            <person name="Onuma R."/>
            <person name="Era A."/>
            <person name="Ohbayashi R."/>
            <person name="Uzuka A."/>
            <person name="Nozaki H."/>
            <person name="Yoshikawa H."/>
            <person name="Miyagishima S.Y."/>
        </authorList>
    </citation>
    <scope>NUCLEOTIDE SEQUENCE [LARGE SCALE GENOMIC DNA]</scope>
    <source>
        <strain evidence="3 4">NIES-2499</strain>
    </source>
</reference>
<dbReference type="PANTHER" id="PTHR15092">
    <property type="entry name" value="POLY A -SPECIFIC RIBONUCLEASE/TARGET OF EGR1, MEMBER 1"/>
    <property type="match status" value="1"/>
</dbReference>
<organism evidence="3 4">
    <name type="scientific">Chlamydomonas eustigma</name>
    <dbReference type="NCBI Taxonomy" id="1157962"/>
    <lineage>
        <taxon>Eukaryota</taxon>
        <taxon>Viridiplantae</taxon>
        <taxon>Chlorophyta</taxon>
        <taxon>core chlorophytes</taxon>
        <taxon>Chlorophyceae</taxon>
        <taxon>CS clade</taxon>
        <taxon>Chlamydomonadales</taxon>
        <taxon>Chlamydomonadaceae</taxon>
        <taxon>Chlamydomonas</taxon>
    </lineage>
</organism>